<protein>
    <submittedName>
        <fullName evidence="2">Putative secreted peptide</fullName>
    </submittedName>
</protein>
<reference evidence="2" key="1">
    <citation type="submission" date="2018-01" db="EMBL/GenBank/DDBJ databases">
        <title>An insight into the sialome of Amazonian anophelines.</title>
        <authorList>
            <person name="Ribeiro J.M."/>
            <person name="Scarpassa V."/>
            <person name="Calvo E."/>
        </authorList>
    </citation>
    <scope>NUCLEOTIDE SEQUENCE</scope>
    <source>
        <tissue evidence="2">Salivary glands</tissue>
    </source>
</reference>
<dbReference type="EMBL" id="GGFM01010180">
    <property type="protein sequence ID" value="MBW30931.1"/>
    <property type="molecule type" value="Transcribed_RNA"/>
</dbReference>
<name>A0A2M3ZQV9_9DIPT</name>
<feature type="chain" id="PRO_5014617197" evidence="1">
    <location>
        <begin position="19"/>
        <end position="75"/>
    </location>
</feature>
<keyword evidence="1" id="KW-0732">Signal</keyword>
<proteinExistence type="predicted"/>
<accession>A0A2M3ZQV9</accession>
<dbReference type="AlphaFoldDB" id="A0A2M3ZQV9"/>
<sequence length="75" mass="8788">MVLLTIILSIHFWSLLHTSSTLFLYPSMISKTVDKRKQDQNMQMNHFVCNVEQNGKYKRKRALMQANNLLPACFT</sequence>
<evidence type="ECO:0000256" key="1">
    <source>
        <dbReference type="SAM" id="SignalP"/>
    </source>
</evidence>
<evidence type="ECO:0000313" key="2">
    <source>
        <dbReference type="EMBL" id="MBW30931.1"/>
    </source>
</evidence>
<feature type="signal peptide" evidence="1">
    <location>
        <begin position="1"/>
        <end position="18"/>
    </location>
</feature>
<organism evidence="2">
    <name type="scientific">Anopheles braziliensis</name>
    <dbReference type="NCBI Taxonomy" id="58242"/>
    <lineage>
        <taxon>Eukaryota</taxon>
        <taxon>Metazoa</taxon>
        <taxon>Ecdysozoa</taxon>
        <taxon>Arthropoda</taxon>
        <taxon>Hexapoda</taxon>
        <taxon>Insecta</taxon>
        <taxon>Pterygota</taxon>
        <taxon>Neoptera</taxon>
        <taxon>Endopterygota</taxon>
        <taxon>Diptera</taxon>
        <taxon>Nematocera</taxon>
        <taxon>Culicoidea</taxon>
        <taxon>Culicidae</taxon>
        <taxon>Anophelinae</taxon>
        <taxon>Anopheles</taxon>
    </lineage>
</organism>